<dbReference type="Proteomes" id="UP000078561">
    <property type="component" value="Unassembled WGS sequence"/>
</dbReference>
<evidence type="ECO:0000256" key="4">
    <source>
        <dbReference type="ARBA" id="ARBA00023242"/>
    </source>
</evidence>
<sequence>MQRQRSQSSSSFAATPYTRKRTHLKPSQVAVLQESFVTNALPDAAMRSHLARELEVSERTIQIWFQNRRAKARKSEAYSIDQDMSSLIPNVRTGWIEPPLLNKNNITSSAAPSSSTYQDTFRSMITPESFLGDFKPRQTYHPFGFDQQQRLRSFSSMPEKQPSFTPFGMLTRAMSEGTDRQVIHLPIPVNALRIGTWARFMSLTPQNEWDLVCYCHPLERMMVWQVEDGGHKFRIELDFDQINQMRLSQVPLNATTTVGQLEVDINQQQQTRFGMRQSDHQSGGGQPDDWVRCGDFSENKQASVETMHVLQGNYEALKHALLDIVNMVAELSHKLVLPPPSLDVSSHGVGASGVTAAAAGYDDLSVSPCSTPEPAPTSTASTNMMMVMMAGMNDPQHHAGPIKKEMLGLASTSSLMPTAPPPPPPFEQMQQYYMQLFQHQQQQEQHTPSSVFM</sequence>
<dbReference type="AlphaFoldDB" id="A0A163KBF7"/>
<evidence type="ECO:0000256" key="3">
    <source>
        <dbReference type="ARBA" id="ARBA00023155"/>
    </source>
</evidence>
<dbReference type="PANTHER" id="PTHR46123:SF4">
    <property type="entry name" value="MIX-TYPE HOMEOBOX GENE 1-RELATED"/>
    <property type="match status" value="1"/>
</dbReference>
<dbReference type="InterPro" id="IPR051306">
    <property type="entry name" value="Homeobox_regulator"/>
</dbReference>
<dbReference type="PROSITE" id="PS00027">
    <property type="entry name" value="HOMEOBOX_1"/>
    <property type="match status" value="1"/>
</dbReference>
<evidence type="ECO:0000256" key="2">
    <source>
        <dbReference type="ARBA" id="ARBA00023125"/>
    </source>
</evidence>
<dbReference type="InterPro" id="IPR017970">
    <property type="entry name" value="Homeobox_CS"/>
</dbReference>
<protein>
    <recommendedName>
        <fullName evidence="7">Homeobox domain-containing protein</fullName>
    </recommendedName>
</protein>
<dbReference type="Pfam" id="PF24818">
    <property type="entry name" value="PH_TRF2_HOY1"/>
    <property type="match status" value="1"/>
</dbReference>
<proteinExistence type="predicted"/>
<dbReference type="Pfam" id="PF00046">
    <property type="entry name" value="Homeodomain"/>
    <property type="match status" value="1"/>
</dbReference>
<dbReference type="PROSITE" id="PS50071">
    <property type="entry name" value="HOMEOBOX_2"/>
    <property type="match status" value="1"/>
</dbReference>
<dbReference type="Gene3D" id="1.10.10.60">
    <property type="entry name" value="Homeodomain-like"/>
    <property type="match status" value="1"/>
</dbReference>
<evidence type="ECO:0000256" key="1">
    <source>
        <dbReference type="ARBA" id="ARBA00004123"/>
    </source>
</evidence>
<keyword evidence="4 5" id="KW-0539">Nucleus</keyword>
<evidence type="ECO:0000259" key="7">
    <source>
        <dbReference type="PROSITE" id="PS50071"/>
    </source>
</evidence>
<dbReference type="SUPFAM" id="SSF46689">
    <property type="entry name" value="Homeodomain-like"/>
    <property type="match status" value="1"/>
</dbReference>
<dbReference type="GO" id="GO:0000977">
    <property type="term" value="F:RNA polymerase II transcription regulatory region sequence-specific DNA binding"/>
    <property type="evidence" value="ECO:0007669"/>
    <property type="project" value="TreeGrafter"/>
</dbReference>
<dbReference type="CDD" id="cd00086">
    <property type="entry name" value="homeodomain"/>
    <property type="match status" value="1"/>
</dbReference>
<dbReference type="OrthoDB" id="6159439at2759"/>
<keyword evidence="9" id="KW-1185">Reference proteome</keyword>
<keyword evidence="3 5" id="KW-0371">Homeobox</keyword>
<evidence type="ECO:0000256" key="5">
    <source>
        <dbReference type="PROSITE-ProRule" id="PRU00108"/>
    </source>
</evidence>
<dbReference type="EMBL" id="LT554473">
    <property type="protein sequence ID" value="SAM05843.1"/>
    <property type="molecule type" value="Genomic_DNA"/>
</dbReference>
<dbReference type="InterPro" id="IPR057939">
    <property type="entry name" value="TRF2_HOY1_PH"/>
</dbReference>
<dbReference type="GO" id="GO:0005634">
    <property type="term" value="C:nucleus"/>
    <property type="evidence" value="ECO:0007669"/>
    <property type="project" value="UniProtKB-SubCell"/>
</dbReference>
<reference evidence="8" key="1">
    <citation type="submission" date="2016-04" db="EMBL/GenBank/DDBJ databases">
        <authorList>
            <person name="Evans L.H."/>
            <person name="Alamgir A."/>
            <person name="Owens N."/>
            <person name="Weber N.D."/>
            <person name="Virtaneva K."/>
            <person name="Barbian K."/>
            <person name="Babar A."/>
            <person name="Rosenke K."/>
        </authorList>
    </citation>
    <scope>NUCLEOTIDE SEQUENCE [LARGE SCALE GENOMIC DNA]</scope>
    <source>
        <strain evidence="8">CBS 101.48</strain>
    </source>
</reference>
<organism evidence="8">
    <name type="scientific">Absidia glauca</name>
    <name type="common">Pin mould</name>
    <dbReference type="NCBI Taxonomy" id="4829"/>
    <lineage>
        <taxon>Eukaryota</taxon>
        <taxon>Fungi</taxon>
        <taxon>Fungi incertae sedis</taxon>
        <taxon>Mucoromycota</taxon>
        <taxon>Mucoromycotina</taxon>
        <taxon>Mucoromycetes</taxon>
        <taxon>Mucorales</taxon>
        <taxon>Cunninghamellaceae</taxon>
        <taxon>Absidia</taxon>
    </lineage>
</organism>
<comment type="subcellular location">
    <subcellularLocation>
        <location evidence="1 5 6">Nucleus</location>
    </subcellularLocation>
</comment>
<dbReference type="STRING" id="4829.A0A163KBF7"/>
<keyword evidence="2 5" id="KW-0238">DNA-binding</keyword>
<accession>A0A163KBF7</accession>
<dbReference type="InParanoid" id="A0A163KBF7"/>
<feature type="domain" description="Homeobox" evidence="7">
    <location>
        <begin position="15"/>
        <end position="75"/>
    </location>
</feature>
<dbReference type="InterPro" id="IPR009057">
    <property type="entry name" value="Homeodomain-like_sf"/>
</dbReference>
<gene>
    <name evidence="8" type="primary">ABSGL_11718.1 scaffold 12318</name>
</gene>
<feature type="DNA-binding region" description="Homeobox" evidence="5">
    <location>
        <begin position="17"/>
        <end position="76"/>
    </location>
</feature>
<dbReference type="SMART" id="SM00389">
    <property type="entry name" value="HOX"/>
    <property type="match status" value="1"/>
</dbReference>
<dbReference type="InterPro" id="IPR001356">
    <property type="entry name" value="HD"/>
</dbReference>
<evidence type="ECO:0000313" key="9">
    <source>
        <dbReference type="Proteomes" id="UP000078561"/>
    </source>
</evidence>
<dbReference type="PANTHER" id="PTHR46123">
    <property type="entry name" value="MIX-TYPE HOMEOBOX GENE 1-RELATED"/>
    <property type="match status" value="1"/>
</dbReference>
<name>A0A163KBF7_ABSGL</name>
<evidence type="ECO:0000256" key="6">
    <source>
        <dbReference type="RuleBase" id="RU000682"/>
    </source>
</evidence>
<evidence type="ECO:0000313" key="8">
    <source>
        <dbReference type="EMBL" id="SAM05843.1"/>
    </source>
</evidence>
<dbReference type="GO" id="GO:0000981">
    <property type="term" value="F:DNA-binding transcription factor activity, RNA polymerase II-specific"/>
    <property type="evidence" value="ECO:0007669"/>
    <property type="project" value="InterPro"/>
</dbReference>